<evidence type="ECO:0000313" key="2">
    <source>
        <dbReference type="Proteomes" id="UP000190857"/>
    </source>
</evidence>
<dbReference type="InterPro" id="IPR007061">
    <property type="entry name" value="MST-like"/>
</dbReference>
<dbReference type="SUPFAM" id="SSF109854">
    <property type="entry name" value="DinB/YfiT-like putative metalloenzymes"/>
    <property type="match status" value="1"/>
</dbReference>
<dbReference type="Gene3D" id="1.20.120.450">
    <property type="entry name" value="dinb family like domain"/>
    <property type="match status" value="1"/>
</dbReference>
<gene>
    <name evidence="1" type="ORF">SAMN06309945_1870</name>
</gene>
<dbReference type="Proteomes" id="UP000190857">
    <property type="component" value="Unassembled WGS sequence"/>
</dbReference>
<dbReference type="InterPro" id="IPR034660">
    <property type="entry name" value="DinB/YfiT-like"/>
</dbReference>
<dbReference type="STRING" id="123320.SAMN06309945_1870"/>
<keyword evidence="2" id="KW-1185">Reference proteome</keyword>
<evidence type="ECO:0000313" key="1">
    <source>
        <dbReference type="EMBL" id="SKC54900.1"/>
    </source>
</evidence>
<organism evidence="1 2">
    <name type="scientific">Okibacterium fritillariae</name>
    <dbReference type="NCBI Taxonomy" id="123320"/>
    <lineage>
        <taxon>Bacteria</taxon>
        <taxon>Bacillati</taxon>
        <taxon>Actinomycetota</taxon>
        <taxon>Actinomycetes</taxon>
        <taxon>Micrococcales</taxon>
        <taxon>Microbacteriaceae</taxon>
        <taxon>Okibacterium</taxon>
    </lineage>
</organism>
<accession>A0A1T5JU60</accession>
<dbReference type="Pfam" id="PF04978">
    <property type="entry name" value="MST"/>
    <property type="match status" value="1"/>
</dbReference>
<dbReference type="AlphaFoldDB" id="A0A1T5JU60"/>
<dbReference type="RefSeq" id="WP_079727836.1">
    <property type="nucleotide sequence ID" value="NZ_FUZP01000001.1"/>
</dbReference>
<evidence type="ECO:0008006" key="3">
    <source>
        <dbReference type="Google" id="ProtNLM"/>
    </source>
</evidence>
<dbReference type="OrthoDB" id="4548523at2"/>
<protein>
    <recommendedName>
        <fullName evidence="3">DinB superfamily protein</fullName>
    </recommendedName>
</protein>
<proteinExistence type="predicted"/>
<reference evidence="1 2" key="1">
    <citation type="submission" date="2017-02" db="EMBL/GenBank/DDBJ databases">
        <authorList>
            <person name="Peterson S.W."/>
        </authorList>
    </citation>
    <scope>NUCLEOTIDE SEQUENCE [LARGE SCALE GENOMIC DNA]</scope>
    <source>
        <strain evidence="1 2">VKM Ac-2059</strain>
    </source>
</reference>
<name>A0A1T5JU60_9MICO</name>
<dbReference type="EMBL" id="FUZP01000001">
    <property type="protein sequence ID" value="SKC54900.1"/>
    <property type="molecule type" value="Genomic_DNA"/>
</dbReference>
<sequence>MDHKEQLHGYLKVRRADLLGKLDGLGEYDARRPLVPTGTNLIGLIKHVASTQLGYFSDVFGRPADRPIAWDMTTDADMWATADESLAEIIDFHHYSNEQTDATIQALDIDAPGRVPWWPGERGNVTLHQILVHMTVETSRHAGHADILRELIDGSVGNGPNDPNISTTDAAHWVEVHDTIERAAREAAGRAV</sequence>